<proteinExistence type="predicted"/>
<gene>
    <name evidence="3" type="ORF">AMP9_3864</name>
</gene>
<feature type="domain" description="PBP" evidence="2">
    <location>
        <begin position="10"/>
        <end position="276"/>
    </location>
</feature>
<dbReference type="Gene3D" id="3.40.190.10">
    <property type="entry name" value="Periplasmic binding protein-like II"/>
    <property type="match status" value="2"/>
</dbReference>
<organism evidence="3">
    <name type="scientific">plant metagenome</name>
    <dbReference type="NCBI Taxonomy" id="1297885"/>
    <lineage>
        <taxon>unclassified sequences</taxon>
        <taxon>metagenomes</taxon>
        <taxon>organismal metagenomes</taxon>
    </lineage>
</organism>
<accession>A0A484P505</accession>
<reference evidence="3" key="1">
    <citation type="submission" date="2019-03" db="EMBL/GenBank/DDBJ databases">
        <authorList>
            <person name="Danneels B."/>
        </authorList>
    </citation>
    <scope>NUCLEOTIDE SEQUENCE</scope>
</reference>
<dbReference type="PANTHER" id="PTHR30570:SF1">
    <property type="entry name" value="PHOSPHATE-BINDING PROTEIN PSTS"/>
    <property type="match status" value="1"/>
</dbReference>
<dbReference type="PANTHER" id="PTHR30570">
    <property type="entry name" value="PERIPLASMIC PHOSPHATE BINDING COMPONENT OF PHOSPHATE ABC TRANSPORTER"/>
    <property type="match status" value="1"/>
</dbReference>
<dbReference type="AlphaFoldDB" id="A0A484P505"/>
<protein>
    <submittedName>
        <fullName evidence="3">Phosphate ABC transporter, periplasmic phosphate-binding protein PstS (TC 3.A.1.7.1)</fullName>
    </submittedName>
</protein>
<evidence type="ECO:0000256" key="1">
    <source>
        <dbReference type="ARBA" id="ARBA00022729"/>
    </source>
</evidence>
<name>A0A484P505_9ZZZZ</name>
<evidence type="ECO:0000259" key="2">
    <source>
        <dbReference type="Pfam" id="PF12849"/>
    </source>
</evidence>
<dbReference type="Pfam" id="PF12849">
    <property type="entry name" value="PBP_like_2"/>
    <property type="match status" value="1"/>
</dbReference>
<dbReference type="InterPro" id="IPR050811">
    <property type="entry name" value="Phosphate_ABC_transporter"/>
</dbReference>
<dbReference type="EMBL" id="CAADHY010000015">
    <property type="protein sequence ID" value="VFR21032.1"/>
    <property type="molecule type" value="Genomic_DNA"/>
</dbReference>
<keyword evidence="1" id="KW-0732">Signal</keyword>
<dbReference type="InterPro" id="IPR024370">
    <property type="entry name" value="PBP_domain"/>
</dbReference>
<evidence type="ECO:0000313" key="3">
    <source>
        <dbReference type="EMBL" id="VFR21032.1"/>
    </source>
</evidence>
<dbReference type="SUPFAM" id="SSF53850">
    <property type="entry name" value="Periplasmic binding protein-like II"/>
    <property type="match status" value="1"/>
</dbReference>
<sequence>MTASIETAGTRTGIVAGSASLAPLVQHVNRAFHARHPEWSFTPSLAGAAQGLASLIHGSAALSLQRREISDEESVPYFKGVGHRPRGVRVALAGPEAPDDEVGAVALFVHADNPLVSLDLVQAARVFTEGHADGDCVTWGQLNVRDAAWQSRVIRPLLREEGSALGTHLRRHALGGRGWTAGCGQFDATREMLAALAGEPSGIAFAPLGVAGNVPGIRPLALAMAPSAPPVACSGATIADGSYPLAGGITLYVRPNERGGLTPQAWAYAEFLLSKEGQQAIAQAGSGYLPLDPASLHAARTALLSLIEEKA</sequence>